<accession>A0ABM7VFG2</accession>
<keyword evidence="2" id="KW-1185">Reference proteome</keyword>
<evidence type="ECO:0000313" key="2">
    <source>
        <dbReference type="Proteomes" id="UP001354989"/>
    </source>
</evidence>
<proteinExistence type="predicted"/>
<reference evidence="1 2" key="1">
    <citation type="submission" date="2021-12" db="EMBL/GenBank/DDBJ databases">
        <title>Genome sequencing of bacteria with rrn-lacking chromosome and rrn-plasmid.</title>
        <authorList>
            <person name="Anda M."/>
            <person name="Iwasaki W."/>
        </authorList>
    </citation>
    <scope>NUCLEOTIDE SEQUENCE [LARGE SCALE GENOMIC DNA]</scope>
    <source>
        <strain evidence="1 2">NBRC 101262</strain>
    </source>
</reference>
<protein>
    <recommendedName>
        <fullName evidence="3">Carboxypeptidase-like regulatory domain-containing protein</fullName>
    </recommendedName>
</protein>
<dbReference type="Proteomes" id="UP001354989">
    <property type="component" value="Chromosome"/>
</dbReference>
<sequence>MSELFDGKKVILKASTLLLLLICSLPIFCFGQDAPQLPEKIIIRGIVMDDSTRAPIPFAQIVLQGKVRGTTTNESGAFAVKIHPSDTLIFSSMGYAYSSYCFKDSSQLDMPNLIFLKETAIRLKNVDVYGIDENHPLIKKELKPYYIPGLGQNADGTYPEPKDLTGFQKGMRAVGSPISALYDAFSKEGKQRRKMVEILRNENEEARQIAYYQRRLSPERISRLLNISKEEAVNFLKFYTPSMEFVLYADRNQLTLDIMEFYERYQLIKDL</sequence>
<dbReference type="Gene3D" id="2.60.40.1120">
    <property type="entry name" value="Carboxypeptidase-like, regulatory domain"/>
    <property type="match status" value="1"/>
</dbReference>
<evidence type="ECO:0000313" key="1">
    <source>
        <dbReference type="EMBL" id="BDC99724.1"/>
    </source>
</evidence>
<evidence type="ECO:0008006" key="3">
    <source>
        <dbReference type="Google" id="ProtNLM"/>
    </source>
</evidence>
<dbReference type="SUPFAM" id="SSF49464">
    <property type="entry name" value="Carboxypeptidase regulatory domain-like"/>
    <property type="match status" value="1"/>
</dbReference>
<organism evidence="1 2">
    <name type="scientific">Persicobacter psychrovividus</name>
    <dbReference type="NCBI Taxonomy" id="387638"/>
    <lineage>
        <taxon>Bacteria</taxon>
        <taxon>Pseudomonadati</taxon>
        <taxon>Bacteroidota</taxon>
        <taxon>Cytophagia</taxon>
        <taxon>Cytophagales</taxon>
        <taxon>Persicobacteraceae</taxon>
        <taxon>Persicobacter</taxon>
    </lineage>
</organism>
<dbReference type="Pfam" id="PF13715">
    <property type="entry name" value="CarbopepD_reg_2"/>
    <property type="match status" value="1"/>
</dbReference>
<dbReference type="EMBL" id="AP025292">
    <property type="protein sequence ID" value="BDC99724.1"/>
    <property type="molecule type" value="Genomic_DNA"/>
</dbReference>
<dbReference type="InterPro" id="IPR008969">
    <property type="entry name" value="CarboxyPept-like_regulatory"/>
</dbReference>
<gene>
    <name evidence="1" type="ORF">PEPS_20050</name>
</gene>
<dbReference type="RefSeq" id="WP_332922260.1">
    <property type="nucleotide sequence ID" value="NZ_AP025292.1"/>
</dbReference>
<name>A0ABM7VFG2_9BACT</name>